<dbReference type="SUPFAM" id="SSF46458">
    <property type="entry name" value="Globin-like"/>
    <property type="match status" value="1"/>
</dbReference>
<dbReference type="AlphaFoldDB" id="A0A5B1CQV3"/>
<dbReference type="Pfam" id="PF01152">
    <property type="entry name" value="Bac_globin"/>
    <property type="match status" value="1"/>
</dbReference>
<gene>
    <name evidence="6" type="primary">yjbI</name>
    <name evidence="6" type="ORF">LF1_49090</name>
</gene>
<dbReference type="GO" id="GO:0046872">
    <property type="term" value="F:metal ion binding"/>
    <property type="evidence" value="ECO:0007669"/>
    <property type="project" value="UniProtKB-KW"/>
</dbReference>
<dbReference type="GO" id="GO:0005344">
    <property type="term" value="F:oxygen carrier activity"/>
    <property type="evidence" value="ECO:0007669"/>
    <property type="project" value="InterPro"/>
</dbReference>
<organism evidence="6 7">
    <name type="scientific">Rubripirellula obstinata</name>
    <dbReference type="NCBI Taxonomy" id="406547"/>
    <lineage>
        <taxon>Bacteria</taxon>
        <taxon>Pseudomonadati</taxon>
        <taxon>Planctomycetota</taxon>
        <taxon>Planctomycetia</taxon>
        <taxon>Pirellulales</taxon>
        <taxon>Pirellulaceae</taxon>
        <taxon>Rubripirellula</taxon>
    </lineage>
</organism>
<dbReference type="PANTHER" id="PTHR47366:SF1">
    <property type="entry name" value="TWO-ON-TWO HEMOGLOBIN-3"/>
    <property type="match status" value="1"/>
</dbReference>
<keyword evidence="1" id="KW-0813">Transport</keyword>
<proteinExistence type="inferred from homology"/>
<protein>
    <submittedName>
        <fullName evidence="6">Group 2 truncated hemoglobin YjbI</fullName>
    </submittedName>
</protein>
<dbReference type="InterPro" id="IPR012292">
    <property type="entry name" value="Globin/Proto"/>
</dbReference>
<name>A0A5B1CQV3_9BACT</name>
<keyword evidence="7" id="KW-1185">Reference proteome</keyword>
<dbReference type="InterPro" id="IPR009050">
    <property type="entry name" value="Globin-like_sf"/>
</dbReference>
<dbReference type="InterPro" id="IPR044203">
    <property type="entry name" value="GlbO/GLB3-like"/>
</dbReference>
<dbReference type="CDD" id="cd14773">
    <property type="entry name" value="TrHb2_PhHbO-like_O"/>
    <property type="match status" value="1"/>
</dbReference>
<keyword evidence="4" id="KW-0408">Iron</keyword>
<dbReference type="InterPro" id="IPR001486">
    <property type="entry name" value="Hemoglobin_trunc"/>
</dbReference>
<dbReference type="PANTHER" id="PTHR47366">
    <property type="entry name" value="TWO-ON-TWO HEMOGLOBIN-3"/>
    <property type="match status" value="1"/>
</dbReference>
<evidence type="ECO:0000313" key="6">
    <source>
        <dbReference type="EMBL" id="KAA1262345.1"/>
    </source>
</evidence>
<sequence>MNEITTYERLGGEEGLKALVDRFYDLMDQLPEAKTIRDLHAKDLKSSREKLFKFLSGFFGGPDLFVQQYGHPMLRRRHLPFQIGEDERDQWLLCMSQAIEELITDPELALQLRVNFARTADHMRNVGPES</sequence>
<dbReference type="OrthoDB" id="9790913at2"/>
<evidence type="ECO:0000256" key="3">
    <source>
        <dbReference type="ARBA" id="ARBA00022723"/>
    </source>
</evidence>
<keyword evidence="3" id="KW-0479">Metal-binding</keyword>
<evidence type="ECO:0000256" key="1">
    <source>
        <dbReference type="ARBA" id="ARBA00022448"/>
    </source>
</evidence>
<dbReference type="GO" id="GO:0019825">
    <property type="term" value="F:oxygen binding"/>
    <property type="evidence" value="ECO:0007669"/>
    <property type="project" value="InterPro"/>
</dbReference>
<dbReference type="Gene3D" id="1.10.490.10">
    <property type="entry name" value="Globins"/>
    <property type="match status" value="1"/>
</dbReference>
<evidence type="ECO:0000256" key="2">
    <source>
        <dbReference type="ARBA" id="ARBA00022617"/>
    </source>
</evidence>
<comment type="caution">
    <text evidence="6">The sequence shown here is derived from an EMBL/GenBank/DDBJ whole genome shotgun (WGS) entry which is preliminary data.</text>
</comment>
<reference evidence="6 7" key="1">
    <citation type="submission" date="2019-08" db="EMBL/GenBank/DDBJ databases">
        <title>Deep-cultivation of Planctomycetes and their phenomic and genomic characterization uncovers novel biology.</title>
        <authorList>
            <person name="Wiegand S."/>
            <person name="Jogler M."/>
            <person name="Boedeker C."/>
            <person name="Pinto D."/>
            <person name="Vollmers J."/>
            <person name="Rivas-Marin E."/>
            <person name="Kohn T."/>
            <person name="Peeters S.H."/>
            <person name="Heuer A."/>
            <person name="Rast P."/>
            <person name="Oberbeckmann S."/>
            <person name="Bunk B."/>
            <person name="Jeske O."/>
            <person name="Meyerdierks A."/>
            <person name="Storesund J.E."/>
            <person name="Kallscheuer N."/>
            <person name="Luecker S."/>
            <person name="Lage O.M."/>
            <person name="Pohl T."/>
            <person name="Merkel B.J."/>
            <person name="Hornburger P."/>
            <person name="Mueller R.-W."/>
            <person name="Bruemmer F."/>
            <person name="Labrenz M."/>
            <person name="Spormann A.M."/>
            <person name="Op Den Camp H."/>
            <person name="Overmann J."/>
            <person name="Amann R."/>
            <person name="Jetten M.S.M."/>
            <person name="Mascher T."/>
            <person name="Medema M.H."/>
            <person name="Devos D.P."/>
            <person name="Kaster A.-K."/>
            <person name="Ovreas L."/>
            <person name="Rohde M."/>
            <person name="Galperin M.Y."/>
            <person name="Jogler C."/>
        </authorList>
    </citation>
    <scope>NUCLEOTIDE SEQUENCE [LARGE SCALE GENOMIC DNA]</scope>
    <source>
        <strain evidence="6 7">LF1</strain>
    </source>
</reference>
<evidence type="ECO:0000313" key="7">
    <source>
        <dbReference type="Proteomes" id="UP000322699"/>
    </source>
</evidence>
<dbReference type="Proteomes" id="UP000322699">
    <property type="component" value="Unassembled WGS sequence"/>
</dbReference>
<dbReference type="EMBL" id="VRLW01000001">
    <property type="protein sequence ID" value="KAA1262345.1"/>
    <property type="molecule type" value="Genomic_DNA"/>
</dbReference>
<evidence type="ECO:0000256" key="5">
    <source>
        <dbReference type="ARBA" id="ARBA00034496"/>
    </source>
</evidence>
<keyword evidence="2" id="KW-0349">Heme</keyword>
<dbReference type="RefSeq" id="WP_068259712.1">
    <property type="nucleotide sequence ID" value="NZ_LWSK01000011.1"/>
</dbReference>
<accession>A0A5B1CQV3</accession>
<comment type="similarity">
    <text evidence="5">Belongs to the truncated hemoglobin family. Group II subfamily.</text>
</comment>
<dbReference type="GO" id="GO:0020037">
    <property type="term" value="F:heme binding"/>
    <property type="evidence" value="ECO:0007669"/>
    <property type="project" value="InterPro"/>
</dbReference>
<evidence type="ECO:0000256" key="4">
    <source>
        <dbReference type="ARBA" id="ARBA00023004"/>
    </source>
</evidence>